<evidence type="ECO:0000313" key="5">
    <source>
        <dbReference type="EMBL" id="TVT61478.1"/>
    </source>
</evidence>
<keyword evidence="2" id="KW-0238">DNA-binding</keyword>
<evidence type="ECO:0000256" key="1">
    <source>
        <dbReference type="ARBA" id="ARBA00023015"/>
    </source>
</evidence>
<dbReference type="InterPro" id="IPR002577">
    <property type="entry name" value="HTH_HxlR"/>
</dbReference>
<gene>
    <name evidence="5" type="ORF">FNH05_02900</name>
</gene>
<evidence type="ECO:0000256" key="2">
    <source>
        <dbReference type="ARBA" id="ARBA00023125"/>
    </source>
</evidence>
<reference evidence="5 6" key="1">
    <citation type="submission" date="2019-07" db="EMBL/GenBank/DDBJ databases">
        <authorList>
            <person name="Duangmal K."/>
            <person name="Teo W.F.A."/>
        </authorList>
    </citation>
    <scope>NUCLEOTIDE SEQUENCE [LARGE SCALE GENOMIC DNA]</scope>
    <source>
        <strain evidence="5 6">TBRC 6029</strain>
    </source>
</reference>
<sequence>MTDDDREFCALVAGLDVVGDPWTVLVVRELLVAPADEDELLDGVPGLDRALLREKLDRLCENGLVERDREYRLTPLGLRLRGPLAMLARWGRLNFR</sequence>
<dbReference type="PANTHER" id="PTHR33204:SF18">
    <property type="entry name" value="TRANSCRIPTIONAL REGULATORY PROTEIN"/>
    <property type="match status" value="1"/>
</dbReference>
<organism evidence="5 6">
    <name type="scientific">Amycolatopsis rhizosphaerae</name>
    <dbReference type="NCBI Taxonomy" id="2053003"/>
    <lineage>
        <taxon>Bacteria</taxon>
        <taxon>Bacillati</taxon>
        <taxon>Actinomycetota</taxon>
        <taxon>Actinomycetes</taxon>
        <taxon>Pseudonocardiales</taxon>
        <taxon>Pseudonocardiaceae</taxon>
        <taxon>Amycolatopsis</taxon>
    </lineage>
</organism>
<name>A0A558DKD7_9PSEU</name>
<dbReference type="GO" id="GO:0003677">
    <property type="term" value="F:DNA binding"/>
    <property type="evidence" value="ECO:0007669"/>
    <property type="project" value="UniProtKB-KW"/>
</dbReference>
<dbReference type="PANTHER" id="PTHR33204">
    <property type="entry name" value="TRANSCRIPTIONAL REGULATOR, MARR FAMILY"/>
    <property type="match status" value="1"/>
</dbReference>
<accession>A0A558DKD7</accession>
<protein>
    <submittedName>
        <fullName evidence="5">Helix-turn-helix transcriptional regulator</fullName>
    </submittedName>
</protein>
<dbReference type="EMBL" id="VJWX01000013">
    <property type="protein sequence ID" value="TVT61478.1"/>
    <property type="molecule type" value="Genomic_DNA"/>
</dbReference>
<keyword evidence="6" id="KW-1185">Reference proteome</keyword>
<dbReference type="AlphaFoldDB" id="A0A558DKD7"/>
<proteinExistence type="predicted"/>
<evidence type="ECO:0000256" key="3">
    <source>
        <dbReference type="ARBA" id="ARBA00023163"/>
    </source>
</evidence>
<dbReference type="SUPFAM" id="SSF46785">
    <property type="entry name" value="Winged helix' DNA-binding domain"/>
    <property type="match status" value="1"/>
</dbReference>
<evidence type="ECO:0000259" key="4">
    <source>
        <dbReference type="PROSITE" id="PS51118"/>
    </source>
</evidence>
<dbReference type="Pfam" id="PF01638">
    <property type="entry name" value="HxlR"/>
    <property type="match status" value="1"/>
</dbReference>
<dbReference type="Proteomes" id="UP000320011">
    <property type="component" value="Unassembled WGS sequence"/>
</dbReference>
<evidence type="ECO:0000313" key="6">
    <source>
        <dbReference type="Proteomes" id="UP000320011"/>
    </source>
</evidence>
<dbReference type="PROSITE" id="PS51118">
    <property type="entry name" value="HTH_HXLR"/>
    <property type="match status" value="1"/>
</dbReference>
<dbReference type="Gene3D" id="1.10.10.10">
    <property type="entry name" value="Winged helix-like DNA-binding domain superfamily/Winged helix DNA-binding domain"/>
    <property type="match status" value="1"/>
</dbReference>
<keyword evidence="3" id="KW-0804">Transcription</keyword>
<reference evidence="5 6" key="2">
    <citation type="submission" date="2019-08" db="EMBL/GenBank/DDBJ databases">
        <title>Amycolatopsis acidicola sp. nov., isolated from peat swamp forest soil.</title>
        <authorList>
            <person name="Srisuk N."/>
        </authorList>
    </citation>
    <scope>NUCLEOTIDE SEQUENCE [LARGE SCALE GENOMIC DNA]</scope>
    <source>
        <strain evidence="5 6">TBRC 6029</strain>
    </source>
</reference>
<dbReference type="RefSeq" id="WP_144585686.1">
    <property type="nucleotide sequence ID" value="NZ_VJWX01000013.1"/>
</dbReference>
<dbReference type="InterPro" id="IPR036390">
    <property type="entry name" value="WH_DNA-bd_sf"/>
</dbReference>
<dbReference type="OrthoDB" id="9792527at2"/>
<comment type="caution">
    <text evidence="5">The sequence shown here is derived from an EMBL/GenBank/DDBJ whole genome shotgun (WGS) entry which is preliminary data.</text>
</comment>
<dbReference type="InterPro" id="IPR036388">
    <property type="entry name" value="WH-like_DNA-bd_sf"/>
</dbReference>
<feature type="domain" description="HTH hxlR-type" evidence="4">
    <location>
        <begin position="9"/>
        <end position="96"/>
    </location>
</feature>
<keyword evidence="1" id="KW-0805">Transcription regulation</keyword>